<keyword evidence="3" id="KW-1185">Reference proteome</keyword>
<dbReference type="AlphaFoldDB" id="A0AAV8YVL5"/>
<dbReference type="Pfam" id="PF00075">
    <property type="entry name" value="RNase_H"/>
    <property type="match status" value="1"/>
</dbReference>
<accession>A0AAV8YVL5</accession>
<reference evidence="2" key="1">
    <citation type="journal article" date="2023" name="Insect Mol. Biol.">
        <title>Genome sequencing provides insights into the evolution of gene families encoding plant cell wall-degrading enzymes in longhorned beetles.</title>
        <authorList>
            <person name="Shin N.R."/>
            <person name="Okamura Y."/>
            <person name="Kirsch R."/>
            <person name="Pauchet Y."/>
        </authorList>
    </citation>
    <scope>NUCLEOTIDE SEQUENCE</scope>
    <source>
        <strain evidence="2">AMC_N1</strain>
    </source>
</reference>
<evidence type="ECO:0000313" key="3">
    <source>
        <dbReference type="Proteomes" id="UP001162162"/>
    </source>
</evidence>
<organism evidence="2 3">
    <name type="scientific">Aromia moschata</name>
    <dbReference type="NCBI Taxonomy" id="1265417"/>
    <lineage>
        <taxon>Eukaryota</taxon>
        <taxon>Metazoa</taxon>
        <taxon>Ecdysozoa</taxon>
        <taxon>Arthropoda</taxon>
        <taxon>Hexapoda</taxon>
        <taxon>Insecta</taxon>
        <taxon>Pterygota</taxon>
        <taxon>Neoptera</taxon>
        <taxon>Endopterygota</taxon>
        <taxon>Coleoptera</taxon>
        <taxon>Polyphaga</taxon>
        <taxon>Cucujiformia</taxon>
        <taxon>Chrysomeloidea</taxon>
        <taxon>Cerambycidae</taxon>
        <taxon>Cerambycinae</taxon>
        <taxon>Callichromatini</taxon>
        <taxon>Aromia</taxon>
    </lineage>
</organism>
<proteinExistence type="predicted"/>
<dbReference type="GO" id="GO:0003676">
    <property type="term" value="F:nucleic acid binding"/>
    <property type="evidence" value="ECO:0007669"/>
    <property type="project" value="InterPro"/>
</dbReference>
<dbReference type="Gene3D" id="3.30.420.10">
    <property type="entry name" value="Ribonuclease H-like superfamily/Ribonuclease H"/>
    <property type="match status" value="1"/>
</dbReference>
<feature type="domain" description="RNase H type-1" evidence="1">
    <location>
        <begin position="1"/>
        <end position="93"/>
    </location>
</feature>
<dbReference type="EMBL" id="JAPWTK010000040">
    <property type="protein sequence ID" value="KAJ8955174.1"/>
    <property type="molecule type" value="Genomic_DNA"/>
</dbReference>
<dbReference type="CDD" id="cd09276">
    <property type="entry name" value="Rnase_HI_RT_non_LTR"/>
    <property type="match status" value="1"/>
</dbReference>
<comment type="caution">
    <text evidence="2">The sequence shown here is derived from an EMBL/GenBank/DDBJ whole genome shotgun (WGS) entry which is preliminary data.</text>
</comment>
<protein>
    <recommendedName>
        <fullName evidence="1">RNase H type-1 domain-containing protein</fullName>
    </recommendedName>
</protein>
<dbReference type="Proteomes" id="UP001162162">
    <property type="component" value="Unassembled WGS sequence"/>
</dbReference>
<sequence length="131" mass="14730">MPQYFRQIHTIELCLRENIERCYTGKTILIYSDSQAALQALACNKIKSKLVCDCLETLQALANHNKIMLKWVPGHKGVEGNEETDTLARKGSATTLIGPEPMFGIPKSSVRLWLTRSNVIEDINCKPTLEL</sequence>
<dbReference type="GO" id="GO:0004523">
    <property type="term" value="F:RNA-DNA hybrid ribonuclease activity"/>
    <property type="evidence" value="ECO:0007669"/>
    <property type="project" value="InterPro"/>
</dbReference>
<gene>
    <name evidence="2" type="ORF">NQ318_009068</name>
</gene>
<evidence type="ECO:0000259" key="1">
    <source>
        <dbReference type="PROSITE" id="PS50879"/>
    </source>
</evidence>
<dbReference type="PROSITE" id="PS50879">
    <property type="entry name" value="RNASE_H_1"/>
    <property type="match status" value="1"/>
</dbReference>
<dbReference type="InterPro" id="IPR012337">
    <property type="entry name" value="RNaseH-like_sf"/>
</dbReference>
<dbReference type="InterPro" id="IPR002156">
    <property type="entry name" value="RNaseH_domain"/>
</dbReference>
<dbReference type="SUPFAM" id="SSF53098">
    <property type="entry name" value="Ribonuclease H-like"/>
    <property type="match status" value="1"/>
</dbReference>
<evidence type="ECO:0000313" key="2">
    <source>
        <dbReference type="EMBL" id="KAJ8955174.1"/>
    </source>
</evidence>
<dbReference type="InterPro" id="IPR036397">
    <property type="entry name" value="RNaseH_sf"/>
</dbReference>
<name>A0AAV8YVL5_9CUCU</name>